<evidence type="ECO:0000313" key="2">
    <source>
        <dbReference type="Proteomes" id="UP000794436"/>
    </source>
</evidence>
<dbReference type="EMBL" id="SPLM01000109">
    <property type="protein sequence ID" value="TMW59323.1"/>
    <property type="molecule type" value="Genomic_DNA"/>
</dbReference>
<evidence type="ECO:0000313" key="1">
    <source>
        <dbReference type="EMBL" id="TMW59323.1"/>
    </source>
</evidence>
<name>A0A8K1FI24_PYTOL</name>
<accession>A0A8K1FI24</accession>
<reference evidence="1" key="1">
    <citation type="submission" date="2019-03" db="EMBL/GenBank/DDBJ databases">
        <title>Long read genome sequence of the mycoparasitic Pythium oligandrum ATCC 38472 isolated from sugarbeet rhizosphere.</title>
        <authorList>
            <person name="Gaulin E."/>
        </authorList>
    </citation>
    <scope>NUCLEOTIDE SEQUENCE</scope>
    <source>
        <strain evidence="1">ATCC 38472_TT</strain>
    </source>
</reference>
<keyword evidence="2" id="KW-1185">Reference proteome</keyword>
<dbReference type="AlphaFoldDB" id="A0A8K1FI24"/>
<comment type="caution">
    <text evidence="1">The sequence shown here is derived from an EMBL/GenBank/DDBJ whole genome shotgun (WGS) entry which is preliminary data.</text>
</comment>
<organism evidence="1 2">
    <name type="scientific">Pythium oligandrum</name>
    <name type="common">Mycoparasitic fungus</name>
    <dbReference type="NCBI Taxonomy" id="41045"/>
    <lineage>
        <taxon>Eukaryota</taxon>
        <taxon>Sar</taxon>
        <taxon>Stramenopiles</taxon>
        <taxon>Oomycota</taxon>
        <taxon>Peronosporomycetes</taxon>
        <taxon>Pythiales</taxon>
        <taxon>Pythiaceae</taxon>
        <taxon>Pythium</taxon>
    </lineage>
</organism>
<dbReference type="Proteomes" id="UP000794436">
    <property type="component" value="Unassembled WGS sequence"/>
</dbReference>
<gene>
    <name evidence="1" type="ORF">Poli38472_004392</name>
</gene>
<proteinExistence type="predicted"/>
<protein>
    <submittedName>
        <fullName evidence="1">Uncharacterized protein</fullName>
    </submittedName>
</protein>
<sequence length="167" mass="19478">MMSYWSSSTSTSSSSSDEEEDVVFDGWHYAAWREAMRRQLRAHDVSTAMLEMKEVRATDADEQETYDWNRRLHLAWCVLADSLSERIKEDYPLAMEEQDAVLLWCQLRSDYESKMCFEMPNESCQCQGRAGKCPFTPLRVLAGDQVRDRAVSVETQSPPYRRPSRTW</sequence>